<evidence type="ECO:0000313" key="2">
    <source>
        <dbReference type="EMBL" id="SBT73221.1"/>
    </source>
</evidence>
<organism evidence="2 3">
    <name type="scientific">Plasmodium ovale</name>
    <name type="common">malaria parasite P. ovale</name>
    <dbReference type="NCBI Taxonomy" id="36330"/>
    <lineage>
        <taxon>Eukaryota</taxon>
        <taxon>Sar</taxon>
        <taxon>Alveolata</taxon>
        <taxon>Apicomplexa</taxon>
        <taxon>Aconoidasida</taxon>
        <taxon>Haemosporida</taxon>
        <taxon>Plasmodiidae</taxon>
        <taxon>Plasmodium</taxon>
        <taxon>Plasmodium (Plasmodium)</taxon>
    </lineage>
</organism>
<keyword evidence="1" id="KW-1133">Transmembrane helix</keyword>
<keyword evidence="1" id="KW-0472">Membrane</keyword>
<dbReference type="EMBL" id="FLRJ01000277">
    <property type="protein sequence ID" value="SBT73221.1"/>
    <property type="molecule type" value="Genomic_DNA"/>
</dbReference>
<feature type="transmembrane region" description="Helical" evidence="1">
    <location>
        <begin position="270"/>
        <end position="292"/>
    </location>
</feature>
<reference evidence="2 3" key="1">
    <citation type="submission" date="2016-06" db="EMBL/GenBank/DDBJ databases">
        <authorList>
            <consortium name="Pathogen Informatics"/>
        </authorList>
    </citation>
    <scope>NUCLEOTIDE SEQUENCE [LARGE SCALE GENOMIC DNA]</scope>
</reference>
<proteinExistence type="predicted"/>
<evidence type="ECO:0000313" key="3">
    <source>
        <dbReference type="Proteomes" id="UP000243200"/>
    </source>
</evidence>
<evidence type="ECO:0000256" key="1">
    <source>
        <dbReference type="SAM" id="Phobius"/>
    </source>
</evidence>
<dbReference type="Proteomes" id="UP000243200">
    <property type="component" value="Unassembled WGS sequence"/>
</dbReference>
<keyword evidence="1" id="KW-0812">Transmembrane</keyword>
<dbReference type="VEuPathDB" id="PlasmoDB:PocGH01_00037500"/>
<dbReference type="AlphaFoldDB" id="A0A1C3KHJ1"/>
<gene>
    <name evidence="2" type="primary">PowCR01_000093200</name>
    <name evidence="2" type="ORF">POWCR01_000093200</name>
</gene>
<name>A0A1C3KHJ1_PLAOA</name>
<accession>A0A1C3KHJ1</accession>
<dbReference type="VEuPathDB" id="PlasmoDB:POWCR01_000093200"/>
<sequence>MTLYKINEDNLPSNRYKKDILTNSEIDGLINTCITFNRESECISQIIALNTILYTRYHSIRTQCNSAYDDPRCCRDMNYCIDNIISIIKSSNFDDSDKDDYIRVVETYWKGIFNKRHSYECKREEDTHSTYKRCILSQLYDYNDDKSYLGTIFQENRSVFQEYDEYLIKKWGSILKNDKSNNEYINISINGHTIKENLKCDNLPLTSDILKTIIINNGDKINLTFSNAARTPPLDGQVDTKSEVSRISRSTGSEVPVMQKESVDKTSTPFTRIIVTVVSVFLGTFFLLFMLYKFSPLGPLVNNRIKKNGKMQETINYEKTQLSEKPEDNPYYIGYDSSNH</sequence>
<protein>
    <submittedName>
        <fullName evidence="2">Plasmodium vivax Vir protein, putative</fullName>
    </submittedName>
</protein>